<reference evidence="1" key="2">
    <citation type="journal article" date="2015" name="Data Brief">
        <title>Shoot transcriptome of the giant reed, Arundo donax.</title>
        <authorList>
            <person name="Barrero R.A."/>
            <person name="Guerrero F.D."/>
            <person name="Moolhuijzen P."/>
            <person name="Goolsby J.A."/>
            <person name="Tidwell J."/>
            <person name="Bellgard S.E."/>
            <person name="Bellgard M.I."/>
        </authorList>
    </citation>
    <scope>NUCLEOTIDE SEQUENCE</scope>
    <source>
        <tissue evidence="1">Shoot tissue taken approximately 20 cm above the soil surface</tissue>
    </source>
</reference>
<dbReference type="AlphaFoldDB" id="A0A0A9H398"/>
<name>A0A0A9H398_ARUDO</name>
<accession>A0A0A9H398</accession>
<dbReference type="EMBL" id="GBRH01166226">
    <property type="protein sequence ID" value="JAE31670.1"/>
    <property type="molecule type" value="Transcribed_RNA"/>
</dbReference>
<protein>
    <submittedName>
        <fullName evidence="1">Uncharacterized protein</fullName>
    </submittedName>
</protein>
<proteinExistence type="predicted"/>
<evidence type="ECO:0000313" key="1">
    <source>
        <dbReference type="EMBL" id="JAE31670.1"/>
    </source>
</evidence>
<sequence>MSFCDKSKQASLLVPYDVILLACRMKCYSIMHCYVANLCKHA</sequence>
<organism evidence="1">
    <name type="scientific">Arundo donax</name>
    <name type="common">Giant reed</name>
    <name type="synonym">Donax arundinaceus</name>
    <dbReference type="NCBI Taxonomy" id="35708"/>
    <lineage>
        <taxon>Eukaryota</taxon>
        <taxon>Viridiplantae</taxon>
        <taxon>Streptophyta</taxon>
        <taxon>Embryophyta</taxon>
        <taxon>Tracheophyta</taxon>
        <taxon>Spermatophyta</taxon>
        <taxon>Magnoliopsida</taxon>
        <taxon>Liliopsida</taxon>
        <taxon>Poales</taxon>
        <taxon>Poaceae</taxon>
        <taxon>PACMAD clade</taxon>
        <taxon>Arundinoideae</taxon>
        <taxon>Arundineae</taxon>
        <taxon>Arundo</taxon>
    </lineage>
</organism>
<reference evidence="1" key="1">
    <citation type="submission" date="2014-09" db="EMBL/GenBank/DDBJ databases">
        <authorList>
            <person name="Magalhaes I.L.F."/>
            <person name="Oliveira U."/>
            <person name="Santos F.R."/>
            <person name="Vidigal T.H.D.A."/>
            <person name="Brescovit A.D."/>
            <person name="Santos A.J."/>
        </authorList>
    </citation>
    <scope>NUCLEOTIDE SEQUENCE</scope>
    <source>
        <tissue evidence="1">Shoot tissue taken approximately 20 cm above the soil surface</tissue>
    </source>
</reference>